<dbReference type="SUPFAM" id="SSF50182">
    <property type="entry name" value="Sm-like ribonucleoproteins"/>
    <property type="match status" value="1"/>
</dbReference>
<evidence type="ECO:0000256" key="9">
    <source>
        <dbReference type="SAM" id="SignalP"/>
    </source>
</evidence>
<reference evidence="13 14" key="1">
    <citation type="submission" date="2022-07" db="EMBL/GenBank/DDBJ databases">
        <authorList>
            <person name="Li W.-J."/>
            <person name="Deng Q.-Q."/>
        </authorList>
    </citation>
    <scope>NUCLEOTIDE SEQUENCE [LARGE SCALE GENOMIC DNA]</scope>
    <source>
        <strain evidence="13 14">SYSU M60028</strain>
    </source>
</reference>
<feature type="transmembrane region" description="Helical" evidence="8">
    <location>
        <begin position="644"/>
        <end position="672"/>
    </location>
</feature>
<feature type="region of interest" description="Disordered" evidence="7">
    <location>
        <begin position="846"/>
        <end position="866"/>
    </location>
</feature>
<feature type="domain" description="DUF3772" evidence="11">
    <location>
        <begin position="171"/>
        <end position="224"/>
    </location>
</feature>
<comment type="caution">
    <text evidence="13">The sequence shown here is derived from an EMBL/GenBank/DDBJ whole genome shotgun (WGS) entry which is preliminary data.</text>
</comment>
<dbReference type="InterPro" id="IPR011014">
    <property type="entry name" value="MscS_channel_TM-2"/>
</dbReference>
<sequence>MTRARHFLLAAAFAALAFAAGPGGALGQNASAPAAGQPAPAQPTAATPPALPPAQTQTQPPATPVSPAVAAQKVKLDAARIQVGQIEAGLERRDLSDQALQRLRQGLEPLADVTRAAIDDLSPRADAVRLRLKELGPKPDDKAAPEGQEVTREREERQAALNEIDETVRIGRALLVQIEQVSQEIADRRRDLFARRLFEPSFSVLSPQLWYQIGRDIPSDLRAMRVVAGDIVDRAVQRLTVGGAFAVLAGLLLTLVLMLPVRRYARAFLLRERQIGDPTRLQKATAAALITFVSAVAPTAAAWLLVQIIGGLDILPPRLNVSFQTLVGAVAFIAFVRGLAGGILAPDPSRANWRLFPVSDEAARSLLRLATTAAALTLASRLLANFYQAIAAGIRLTVATEAVLAILTVLTVARALPLIRRVSPEDEAALGPHVSDHPDFTGLIRVVGWAVASAVIASAVLGFVALAGFLADQAVWCLLLVSLLTLLLILSDEWITAIFAHRSRFSRSIQASIGLSAESLVQIGILVSGLVRVVLIGVAVLLLLAPWGVESGDVLASIRTAFFGVTIAGVTLSLSNIILGLVVFVLGMAATRAVQRWLQKRYLPHTTLDAGLRNSITTGAGYLGVILAFAFSASYIGLSLDKLTIVAGALSVGIGFGLQSIVNNFVSGLILLAERAIRVGDWVVVGSEQGYVKRINVRATQIETFDRATLIVPNSTLVSGNVKNWVHSDRVGRVLLTVPVAKHLDPDKVAGALRDVASANPDVLEDPPPRVLFKGIGEGSMSFDLVCFVGEVDTAARVTSDLTFAVYRKLTEAGLGWAAPGPTKFEFNGLDELERLRREVADLRAALGRDAPQQTAPGDAAKETAP</sequence>
<evidence type="ECO:0000256" key="2">
    <source>
        <dbReference type="ARBA" id="ARBA00008017"/>
    </source>
</evidence>
<feature type="domain" description="Mechanosensitive ion channel MscS C-terminal" evidence="12">
    <location>
        <begin position="736"/>
        <end position="815"/>
    </location>
</feature>
<feature type="domain" description="Mechanosensitive ion channel MscS" evidence="10">
    <location>
        <begin position="661"/>
        <end position="726"/>
    </location>
</feature>
<dbReference type="InterPro" id="IPR022249">
    <property type="entry name" value="DUF3772"/>
</dbReference>
<dbReference type="InterPro" id="IPR052702">
    <property type="entry name" value="MscS-like_channel"/>
</dbReference>
<feature type="transmembrane region" description="Helical" evidence="8">
    <location>
        <begin position="244"/>
        <end position="265"/>
    </location>
</feature>
<evidence type="ECO:0000256" key="4">
    <source>
        <dbReference type="ARBA" id="ARBA00022692"/>
    </source>
</evidence>
<organism evidence="13 14">
    <name type="scientific">Alsobacter ponti</name>
    <dbReference type="NCBI Taxonomy" id="2962936"/>
    <lineage>
        <taxon>Bacteria</taxon>
        <taxon>Pseudomonadati</taxon>
        <taxon>Pseudomonadota</taxon>
        <taxon>Alphaproteobacteria</taxon>
        <taxon>Hyphomicrobiales</taxon>
        <taxon>Alsobacteraceae</taxon>
        <taxon>Alsobacter</taxon>
    </lineage>
</organism>
<keyword evidence="14" id="KW-1185">Reference proteome</keyword>
<dbReference type="InterPro" id="IPR011066">
    <property type="entry name" value="MscS_channel_C_sf"/>
</dbReference>
<evidence type="ECO:0000256" key="3">
    <source>
        <dbReference type="ARBA" id="ARBA00022475"/>
    </source>
</evidence>
<dbReference type="Pfam" id="PF00924">
    <property type="entry name" value="MS_channel_2nd"/>
    <property type="match status" value="1"/>
</dbReference>
<dbReference type="Gene3D" id="2.30.30.60">
    <property type="match status" value="1"/>
</dbReference>
<feature type="region of interest" description="Disordered" evidence="7">
    <location>
        <begin position="135"/>
        <end position="154"/>
    </location>
</feature>
<dbReference type="Proteomes" id="UP001205890">
    <property type="component" value="Unassembled WGS sequence"/>
</dbReference>
<dbReference type="Gene3D" id="1.10.287.1260">
    <property type="match status" value="1"/>
</dbReference>
<keyword evidence="6 8" id="KW-0472">Membrane</keyword>
<dbReference type="RefSeq" id="WP_254745398.1">
    <property type="nucleotide sequence ID" value="NZ_JANCLU010000022.1"/>
</dbReference>
<feature type="compositionally biased region" description="Low complexity" evidence="7">
    <location>
        <begin position="30"/>
        <end position="69"/>
    </location>
</feature>
<feature type="signal peptide" evidence="9">
    <location>
        <begin position="1"/>
        <end position="19"/>
    </location>
</feature>
<accession>A0ABT1LJV7</accession>
<dbReference type="EMBL" id="JANCLU010000022">
    <property type="protein sequence ID" value="MCP8940533.1"/>
    <property type="molecule type" value="Genomic_DNA"/>
</dbReference>
<feature type="transmembrane region" description="Helical" evidence="8">
    <location>
        <begin position="473"/>
        <end position="499"/>
    </location>
</feature>
<evidence type="ECO:0000256" key="1">
    <source>
        <dbReference type="ARBA" id="ARBA00004651"/>
    </source>
</evidence>
<evidence type="ECO:0000259" key="12">
    <source>
        <dbReference type="Pfam" id="PF21082"/>
    </source>
</evidence>
<feature type="transmembrane region" description="Helical" evidence="8">
    <location>
        <begin position="520"/>
        <end position="549"/>
    </location>
</feature>
<comment type="similarity">
    <text evidence="2">Belongs to the MscS (TC 1.A.23) family.</text>
</comment>
<comment type="subcellular location">
    <subcellularLocation>
        <location evidence="1">Cell membrane</location>
        <topology evidence="1">Multi-pass membrane protein</topology>
    </subcellularLocation>
</comment>
<evidence type="ECO:0000259" key="10">
    <source>
        <dbReference type="Pfam" id="PF00924"/>
    </source>
</evidence>
<dbReference type="InterPro" id="IPR049278">
    <property type="entry name" value="MS_channel_C"/>
</dbReference>
<dbReference type="InterPro" id="IPR010920">
    <property type="entry name" value="LSM_dom_sf"/>
</dbReference>
<feature type="transmembrane region" description="Helical" evidence="8">
    <location>
        <begin position="390"/>
        <end position="413"/>
    </location>
</feature>
<keyword evidence="3" id="KW-1003">Cell membrane</keyword>
<dbReference type="InterPro" id="IPR006685">
    <property type="entry name" value="MscS_channel_2nd"/>
</dbReference>
<dbReference type="InterPro" id="IPR006311">
    <property type="entry name" value="TAT_signal"/>
</dbReference>
<dbReference type="PANTHER" id="PTHR30347">
    <property type="entry name" value="POTASSIUM CHANNEL RELATED"/>
    <property type="match status" value="1"/>
</dbReference>
<evidence type="ECO:0000256" key="5">
    <source>
        <dbReference type="ARBA" id="ARBA00022989"/>
    </source>
</evidence>
<feature type="transmembrane region" description="Helical" evidence="8">
    <location>
        <begin position="561"/>
        <end position="594"/>
    </location>
</feature>
<keyword evidence="5 8" id="KW-1133">Transmembrane helix</keyword>
<dbReference type="SUPFAM" id="SSF82689">
    <property type="entry name" value="Mechanosensitive channel protein MscS (YggB), C-terminal domain"/>
    <property type="match status" value="1"/>
</dbReference>
<evidence type="ECO:0000256" key="8">
    <source>
        <dbReference type="SAM" id="Phobius"/>
    </source>
</evidence>
<evidence type="ECO:0000256" key="6">
    <source>
        <dbReference type="ARBA" id="ARBA00023136"/>
    </source>
</evidence>
<dbReference type="Pfam" id="PF12607">
    <property type="entry name" value="DUF3772"/>
    <property type="match status" value="1"/>
</dbReference>
<feature type="transmembrane region" description="Helical" evidence="8">
    <location>
        <begin position="321"/>
        <end position="345"/>
    </location>
</feature>
<feature type="region of interest" description="Disordered" evidence="7">
    <location>
        <begin position="25"/>
        <end position="69"/>
    </location>
</feature>
<feature type="transmembrane region" description="Helical" evidence="8">
    <location>
        <begin position="286"/>
        <end position="309"/>
    </location>
</feature>
<gene>
    <name evidence="13" type="ORF">NK718_18560</name>
</gene>
<proteinExistence type="inferred from homology"/>
<protein>
    <submittedName>
        <fullName evidence="13">DUF3772 domain-containing protein</fullName>
    </submittedName>
</protein>
<dbReference type="PROSITE" id="PS51318">
    <property type="entry name" value="TAT"/>
    <property type="match status" value="1"/>
</dbReference>
<dbReference type="Gene3D" id="3.30.70.100">
    <property type="match status" value="1"/>
</dbReference>
<dbReference type="SUPFAM" id="SSF82861">
    <property type="entry name" value="Mechanosensitive channel protein MscS (YggB), transmembrane region"/>
    <property type="match status" value="1"/>
</dbReference>
<dbReference type="PANTHER" id="PTHR30347:SF9">
    <property type="entry name" value="MINICONDUCTANCE MECHANOSENSITIVE CHANNEL MSCM"/>
    <property type="match status" value="1"/>
</dbReference>
<evidence type="ECO:0000313" key="14">
    <source>
        <dbReference type="Proteomes" id="UP001205890"/>
    </source>
</evidence>
<dbReference type="Pfam" id="PF21082">
    <property type="entry name" value="MS_channel_3rd"/>
    <property type="match status" value="1"/>
</dbReference>
<name>A0ABT1LJV7_9HYPH</name>
<keyword evidence="9" id="KW-0732">Signal</keyword>
<feature type="transmembrane region" description="Helical" evidence="8">
    <location>
        <begin position="615"/>
        <end position="638"/>
    </location>
</feature>
<evidence type="ECO:0000313" key="13">
    <source>
        <dbReference type="EMBL" id="MCP8940533.1"/>
    </source>
</evidence>
<evidence type="ECO:0000259" key="11">
    <source>
        <dbReference type="Pfam" id="PF12607"/>
    </source>
</evidence>
<keyword evidence="4 8" id="KW-0812">Transmembrane</keyword>
<evidence type="ECO:0000256" key="7">
    <source>
        <dbReference type="SAM" id="MobiDB-lite"/>
    </source>
</evidence>
<feature type="transmembrane region" description="Helical" evidence="8">
    <location>
        <begin position="446"/>
        <end position="467"/>
    </location>
</feature>
<dbReference type="InterPro" id="IPR023408">
    <property type="entry name" value="MscS_beta-dom_sf"/>
</dbReference>
<feature type="chain" id="PRO_5047135900" evidence="9">
    <location>
        <begin position="20"/>
        <end position="866"/>
    </location>
</feature>